<feature type="compositionally biased region" description="Low complexity" evidence="1">
    <location>
        <begin position="57"/>
        <end position="78"/>
    </location>
</feature>
<dbReference type="AlphaFoldDB" id="A0AB34H436"/>
<keyword evidence="3" id="KW-1185">Reference proteome</keyword>
<dbReference type="EMBL" id="JAIQCJ010001995">
    <property type="protein sequence ID" value="KAJ8786192.1"/>
    <property type="molecule type" value="Genomic_DNA"/>
</dbReference>
<name>A0AB34H436_ESCRO</name>
<accession>A0AB34H436</accession>
<feature type="region of interest" description="Disordered" evidence="1">
    <location>
        <begin position="179"/>
        <end position="203"/>
    </location>
</feature>
<feature type="region of interest" description="Disordered" evidence="1">
    <location>
        <begin position="57"/>
        <end position="87"/>
    </location>
</feature>
<dbReference type="Proteomes" id="UP001159641">
    <property type="component" value="Unassembled WGS sequence"/>
</dbReference>
<comment type="caution">
    <text evidence="2">The sequence shown here is derived from an EMBL/GenBank/DDBJ whole genome shotgun (WGS) entry which is preliminary data.</text>
</comment>
<evidence type="ECO:0000313" key="3">
    <source>
        <dbReference type="Proteomes" id="UP001159641"/>
    </source>
</evidence>
<reference evidence="2 3" key="1">
    <citation type="submission" date="2022-11" db="EMBL/GenBank/DDBJ databases">
        <title>Whole genome sequence of Eschrichtius robustus ER-17-0199.</title>
        <authorList>
            <person name="Bruniche-Olsen A."/>
            <person name="Black A.N."/>
            <person name="Fields C.J."/>
            <person name="Walden K."/>
            <person name="Dewoody J.A."/>
        </authorList>
    </citation>
    <scope>NUCLEOTIDE SEQUENCE [LARGE SCALE GENOMIC DNA]</scope>
    <source>
        <strain evidence="2">ER-17-0199</strain>
        <tissue evidence="2">Blubber</tissue>
    </source>
</reference>
<proteinExistence type="predicted"/>
<sequence>MFQMCRFQKAPNDPYYFTEQSRVPQFQIPNSAPGPLWQIDASQQLREQKGAWFRAFARSSSSTASPQEGRLPPASLLAPRRRRLPQRRGRSFTGLLTANLQRLRPPSAASSVVVSRSPRLRSSAGHLATRRLGLGAAPRAPGPVGGHRETTAPTMPRDPRRDWLSPELRPIGRGLVGRWRRSRKRRRTGPPPAMGSAESREGRRAYFGMDQEERVRVLQGIRGYTTFTIIHCHGRQVWTTAEGKVSEEVVGHKGQHPVCPHQRGHVSPTCGYRFTATSASAHCELGLAWQRLQGTMHRALPHGNLIPGGGTDQEKERGRRIRKNCKCHEENKKDAKSDGASCSGGLVRQCCSDEVTVMTGLGQWGEASLLWAEWFQGTVSPGPQADLVRSHPHAEVRKQVQGGEGTPGHSELVVELEAQTSRLHSLCAWQPHRGNANSESQESDGPVLPSFAASTHLRLAVESGIMAWVPVPGPGTFQHVARNRTQVSKILVGQRFKLLSPYFLDETISPETLWY</sequence>
<feature type="compositionally biased region" description="Low complexity" evidence="1">
    <location>
        <begin position="109"/>
        <end position="139"/>
    </location>
</feature>
<evidence type="ECO:0000256" key="1">
    <source>
        <dbReference type="SAM" id="MobiDB-lite"/>
    </source>
</evidence>
<organism evidence="2 3">
    <name type="scientific">Eschrichtius robustus</name>
    <name type="common">California gray whale</name>
    <name type="synonym">Eschrichtius gibbosus</name>
    <dbReference type="NCBI Taxonomy" id="9764"/>
    <lineage>
        <taxon>Eukaryota</taxon>
        <taxon>Metazoa</taxon>
        <taxon>Chordata</taxon>
        <taxon>Craniata</taxon>
        <taxon>Vertebrata</taxon>
        <taxon>Euteleostomi</taxon>
        <taxon>Mammalia</taxon>
        <taxon>Eutheria</taxon>
        <taxon>Laurasiatheria</taxon>
        <taxon>Artiodactyla</taxon>
        <taxon>Whippomorpha</taxon>
        <taxon>Cetacea</taxon>
        <taxon>Mysticeti</taxon>
        <taxon>Eschrichtiidae</taxon>
        <taxon>Eschrichtius</taxon>
    </lineage>
</organism>
<feature type="compositionally biased region" description="Basic residues" evidence="1">
    <location>
        <begin position="179"/>
        <end position="188"/>
    </location>
</feature>
<feature type="region of interest" description="Disordered" evidence="1">
    <location>
        <begin position="109"/>
        <end position="167"/>
    </location>
</feature>
<protein>
    <submittedName>
        <fullName evidence="2">Uncharacterized protein</fullName>
    </submittedName>
</protein>
<evidence type="ECO:0000313" key="2">
    <source>
        <dbReference type="EMBL" id="KAJ8786192.1"/>
    </source>
</evidence>
<gene>
    <name evidence="2" type="ORF">J1605_006412</name>
</gene>